<protein>
    <recommendedName>
        <fullName evidence="4">Secreted protein</fullName>
    </recommendedName>
</protein>
<dbReference type="AlphaFoldDB" id="A0AAV7RPM7"/>
<evidence type="ECO:0008006" key="4">
    <source>
        <dbReference type="Google" id="ProtNLM"/>
    </source>
</evidence>
<dbReference type="Proteomes" id="UP001066276">
    <property type="component" value="Chromosome 5"/>
</dbReference>
<gene>
    <name evidence="2" type="ORF">NDU88_007008</name>
</gene>
<keyword evidence="1" id="KW-0812">Transmembrane</keyword>
<feature type="transmembrane region" description="Helical" evidence="1">
    <location>
        <begin position="6"/>
        <end position="29"/>
    </location>
</feature>
<reference evidence="2" key="1">
    <citation type="journal article" date="2022" name="bioRxiv">
        <title>Sequencing and chromosome-scale assembly of the giantPleurodeles waltlgenome.</title>
        <authorList>
            <person name="Brown T."/>
            <person name="Elewa A."/>
            <person name="Iarovenko S."/>
            <person name="Subramanian E."/>
            <person name="Araus A.J."/>
            <person name="Petzold A."/>
            <person name="Susuki M."/>
            <person name="Suzuki K.-i.T."/>
            <person name="Hayashi T."/>
            <person name="Toyoda A."/>
            <person name="Oliveira C."/>
            <person name="Osipova E."/>
            <person name="Leigh N.D."/>
            <person name="Simon A."/>
            <person name="Yun M.H."/>
        </authorList>
    </citation>
    <scope>NUCLEOTIDE SEQUENCE</scope>
    <source>
        <strain evidence="2">20211129_DDA</strain>
        <tissue evidence="2">Liver</tissue>
    </source>
</reference>
<sequence>MLLLCSLIRVLTGLDVIPMYLFIVDLGVLSPFPRPQNASPQEPESLLGLLRLFELRRRSPLTNARRRDGG</sequence>
<keyword evidence="3" id="KW-1185">Reference proteome</keyword>
<keyword evidence="1" id="KW-1133">Transmembrane helix</keyword>
<name>A0AAV7RPM7_PLEWA</name>
<evidence type="ECO:0000313" key="2">
    <source>
        <dbReference type="EMBL" id="KAJ1154254.1"/>
    </source>
</evidence>
<evidence type="ECO:0000313" key="3">
    <source>
        <dbReference type="Proteomes" id="UP001066276"/>
    </source>
</evidence>
<accession>A0AAV7RPM7</accession>
<keyword evidence="1" id="KW-0472">Membrane</keyword>
<organism evidence="2 3">
    <name type="scientific">Pleurodeles waltl</name>
    <name type="common">Iberian ribbed newt</name>
    <dbReference type="NCBI Taxonomy" id="8319"/>
    <lineage>
        <taxon>Eukaryota</taxon>
        <taxon>Metazoa</taxon>
        <taxon>Chordata</taxon>
        <taxon>Craniata</taxon>
        <taxon>Vertebrata</taxon>
        <taxon>Euteleostomi</taxon>
        <taxon>Amphibia</taxon>
        <taxon>Batrachia</taxon>
        <taxon>Caudata</taxon>
        <taxon>Salamandroidea</taxon>
        <taxon>Salamandridae</taxon>
        <taxon>Pleurodelinae</taxon>
        <taxon>Pleurodeles</taxon>
    </lineage>
</organism>
<dbReference type="EMBL" id="JANPWB010000009">
    <property type="protein sequence ID" value="KAJ1154254.1"/>
    <property type="molecule type" value="Genomic_DNA"/>
</dbReference>
<proteinExistence type="predicted"/>
<evidence type="ECO:0000256" key="1">
    <source>
        <dbReference type="SAM" id="Phobius"/>
    </source>
</evidence>
<comment type="caution">
    <text evidence="2">The sequence shown here is derived from an EMBL/GenBank/DDBJ whole genome shotgun (WGS) entry which is preliminary data.</text>
</comment>